<gene>
    <name evidence="8" type="ORF">VITISV_040405</name>
</gene>
<keyword evidence="6" id="KW-0175">Coiled coil</keyword>
<keyword evidence="5" id="KW-0539">Nucleus</keyword>
<feature type="coiled-coil region" evidence="6">
    <location>
        <begin position="417"/>
        <end position="444"/>
    </location>
</feature>
<organism evidence="8">
    <name type="scientific">Vitis vinifera</name>
    <name type="common">Grape</name>
    <dbReference type="NCBI Taxonomy" id="29760"/>
    <lineage>
        <taxon>Eukaryota</taxon>
        <taxon>Viridiplantae</taxon>
        <taxon>Streptophyta</taxon>
        <taxon>Embryophyta</taxon>
        <taxon>Tracheophyta</taxon>
        <taxon>Spermatophyta</taxon>
        <taxon>Magnoliopsida</taxon>
        <taxon>eudicotyledons</taxon>
        <taxon>Gunneridae</taxon>
        <taxon>Pentapetalae</taxon>
        <taxon>rosids</taxon>
        <taxon>Vitales</taxon>
        <taxon>Vitaceae</taxon>
        <taxon>Viteae</taxon>
        <taxon>Vitis</taxon>
    </lineage>
</organism>
<dbReference type="Gene3D" id="4.10.280.10">
    <property type="entry name" value="Helix-loop-helix DNA-binding domain"/>
    <property type="match status" value="1"/>
</dbReference>
<keyword evidence="4" id="KW-0804">Transcription</keyword>
<dbReference type="Pfam" id="PF22754">
    <property type="entry name" value="bHLH-TF_ACT-like_plant"/>
    <property type="match status" value="1"/>
</dbReference>
<reference evidence="8" key="1">
    <citation type="journal article" date="2007" name="PLoS ONE">
        <title>The first genome sequence of an elite grapevine cultivar (Pinot noir Vitis vinifera L.): coping with a highly heterozygous genome.</title>
        <authorList>
            <person name="Velasco R."/>
            <person name="Zharkikh A."/>
            <person name="Troggio M."/>
            <person name="Cartwright D.A."/>
            <person name="Cestaro A."/>
            <person name="Pruss D."/>
            <person name="Pindo M."/>
            <person name="FitzGerald L.M."/>
            <person name="Vezzulli S."/>
            <person name="Reid J."/>
            <person name="Malacarne G."/>
            <person name="Iliev D."/>
            <person name="Coppola G."/>
            <person name="Wardell B."/>
            <person name="Micheletti D."/>
            <person name="Macalma T."/>
            <person name="Facci M."/>
            <person name="Mitchell J.T."/>
            <person name="Perazzolli M."/>
            <person name="Eldredge G."/>
            <person name="Gatto P."/>
            <person name="Oyzerski R."/>
            <person name="Moretto M."/>
            <person name="Gutin N."/>
            <person name="Stefanini M."/>
            <person name="Chen Y."/>
            <person name="Segala C."/>
            <person name="Davenport C."/>
            <person name="Dematte L."/>
            <person name="Mraz A."/>
            <person name="Battilana J."/>
            <person name="Stormo K."/>
            <person name="Costa F."/>
            <person name="Tao Q."/>
            <person name="Si-Ammour A."/>
            <person name="Harkins T."/>
            <person name="Lackey A."/>
            <person name="Perbost C."/>
            <person name="Taillon B."/>
            <person name="Stella A."/>
            <person name="Solovyev V."/>
            <person name="Fawcett J.A."/>
            <person name="Sterck L."/>
            <person name="Vandepoele K."/>
            <person name="Grando S.M."/>
            <person name="Toppo S."/>
            <person name="Moser C."/>
            <person name="Lanchbury J."/>
            <person name="Bogden R."/>
            <person name="Skolnick M."/>
            <person name="Sgaramella V."/>
            <person name="Bhatnagar S.K."/>
            <person name="Fontana P."/>
            <person name="Gutin A."/>
            <person name="Van de Peer Y."/>
            <person name="Salamini F."/>
            <person name="Viola R."/>
        </authorList>
    </citation>
    <scope>NUCLEOTIDE SEQUENCE</scope>
</reference>
<dbReference type="InterPro" id="IPR011598">
    <property type="entry name" value="bHLH_dom"/>
</dbReference>
<comment type="subcellular location">
    <subcellularLocation>
        <location evidence="1">Nucleus</location>
    </subcellularLocation>
</comment>
<evidence type="ECO:0000256" key="4">
    <source>
        <dbReference type="ARBA" id="ARBA00023163"/>
    </source>
</evidence>
<dbReference type="GO" id="GO:0080090">
    <property type="term" value="P:regulation of primary metabolic process"/>
    <property type="evidence" value="ECO:0007669"/>
    <property type="project" value="UniProtKB-ARBA"/>
</dbReference>
<dbReference type="InterPro" id="IPR025610">
    <property type="entry name" value="MYC/MYB_N"/>
</dbReference>
<evidence type="ECO:0000256" key="6">
    <source>
        <dbReference type="SAM" id="Coils"/>
    </source>
</evidence>
<accession>A5C4W1</accession>
<evidence type="ECO:0000259" key="7">
    <source>
        <dbReference type="PROSITE" id="PS50888"/>
    </source>
</evidence>
<keyword evidence="3" id="KW-0010">Activator</keyword>
<evidence type="ECO:0000313" key="8">
    <source>
        <dbReference type="EMBL" id="CAN75308.1"/>
    </source>
</evidence>
<keyword evidence="2" id="KW-0805">Transcription regulation</keyword>
<evidence type="ECO:0000256" key="5">
    <source>
        <dbReference type="ARBA" id="ARBA00023242"/>
    </source>
</evidence>
<dbReference type="SMART" id="SM00353">
    <property type="entry name" value="HLH"/>
    <property type="match status" value="1"/>
</dbReference>
<dbReference type="AlphaFoldDB" id="A5C4W1"/>
<sequence length="583" mass="66057">MANGVQNQEGVPENLSKQLAVAVRSIQWSYAIFWSLSTRQQGVLEWSGGYYNGDIKTRKTVQEMELKADKMGLQRSEQLRELYESLLEGETDQQSKRPSAALSPEDLSDAEWYYLVCMSFVFNPGEGLPGRALANGQSIWLCDAQYADSKVFSRSLLAKVPEDPSLIQHIKACLLELSKPICSEKSSFVPCNTDDDKDRMCAKDDHQTEDSFMLEGINGGASQVQSWHFVDDDFSNGVQGSMDSSDCISQAFVNQERIHSSPKGENVNNVRLKDLQECNDTKFSSLDLGADDDLHYRRTISTVLRKSHPLIGNSCFRCYDIKSSFITWKKGGMLDAQKPQTQQRILKKILFTVPLMHGGCGFKSQKENAGRDGLWKSGSDGICKQHALSDKKREKEKFLVLRSMVPSINKIDEVSILGDTIEYLKKLEARVEELETSMDLQTELEARARQKYLDMVEQTSDNYDDKMIDDGKKLWINKRKACDIDETDLEINEIIPKDSLPSSDMKVRINEQEVLIEMRCPWREYLLLDIMDAINNLHLDCHSVQSSNHDGFLTLTLKSKFRGRAVASAGMIKQALWRITSKC</sequence>
<dbReference type="PANTHER" id="PTHR46266">
    <property type="entry name" value="TRANSCRIPTION FACTOR TT8"/>
    <property type="match status" value="1"/>
</dbReference>
<dbReference type="GO" id="GO:0005634">
    <property type="term" value="C:nucleus"/>
    <property type="evidence" value="ECO:0007669"/>
    <property type="project" value="UniProtKB-SubCell"/>
</dbReference>
<name>A5C4W1_VITVI</name>
<dbReference type="InterPro" id="IPR054502">
    <property type="entry name" value="bHLH-TF_ACT-like_plant"/>
</dbReference>
<protein>
    <recommendedName>
        <fullName evidence="7">BHLH domain-containing protein</fullName>
    </recommendedName>
</protein>
<dbReference type="Pfam" id="PF14215">
    <property type="entry name" value="bHLH-MYC_N"/>
    <property type="match status" value="1"/>
</dbReference>
<feature type="domain" description="BHLH" evidence="7">
    <location>
        <begin position="378"/>
        <end position="427"/>
    </location>
</feature>
<evidence type="ECO:0000256" key="3">
    <source>
        <dbReference type="ARBA" id="ARBA00023159"/>
    </source>
</evidence>
<evidence type="ECO:0000256" key="2">
    <source>
        <dbReference type="ARBA" id="ARBA00023015"/>
    </source>
</evidence>
<dbReference type="EMBL" id="AM482406">
    <property type="protein sequence ID" value="CAN75308.1"/>
    <property type="molecule type" value="Genomic_DNA"/>
</dbReference>
<proteinExistence type="predicted"/>
<dbReference type="SUPFAM" id="SSF47459">
    <property type="entry name" value="HLH, helix-loop-helix DNA-binding domain"/>
    <property type="match status" value="1"/>
</dbReference>
<dbReference type="PROSITE" id="PS50888">
    <property type="entry name" value="BHLH"/>
    <property type="match status" value="1"/>
</dbReference>
<dbReference type="GO" id="GO:0046983">
    <property type="term" value="F:protein dimerization activity"/>
    <property type="evidence" value="ECO:0007669"/>
    <property type="project" value="InterPro"/>
</dbReference>
<dbReference type="ExpressionAtlas" id="A5C4W1">
    <property type="expression patterns" value="baseline and differential"/>
</dbReference>
<dbReference type="PANTHER" id="PTHR46266:SF1">
    <property type="entry name" value="TRANSCRIPTION FACTOR MYC1"/>
    <property type="match status" value="1"/>
</dbReference>
<evidence type="ECO:0000256" key="1">
    <source>
        <dbReference type="ARBA" id="ARBA00004123"/>
    </source>
</evidence>
<dbReference type="InterPro" id="IPR036638">
    <property type="entry name" value="HLH_DNA-bd_sf"/>
</dbReference>